<evidence type="ECO:0000259" key="5">
    <source>
        <dbReference type="SMART" id="SM00479"/>
    </source>
</evidence>
<protein>
    <submittedName>
        <fullName evidence="7">Oligoribonuclease, mitochondrial isoform X1</fullName>
    </submittedName>
</protein>
<dbReference type="InterPro" id="IPR036397">
    <property type="entry name" value="RNaseH_sf"/>
</dbReference>
<dbReference type="CDD" id="cd06135">
    <property type="entry name" value="Orn"/>
    <property type="match status" value="1"/>
</dbReference>
<dbReference type="GO" id="GO:0003676">
    <property type="term" value="F:nucleic acid binding"/>
    <property type="evidence" value="ECO:0007669"/>
    <property type="project" value="InterPro"/>
</dbReference>
<comment type="similarity">
    <text evidence="1">Belongs to the oligoribonuclease family.</text>
</comment>
<feature type="domain" description="Exonuclease" evidence="5">
    <location>
        <begin position="51"/>
        <end position="225"/>
    </location>
</feature>
<dbReference type="PANTHER" id="PTHR11046:SF0">
    <property type="entry name" value="OLIGORIBONUCLEASE, MITOCHONDRIAL"/>
    <property type="match status" value="1"/>
</dbReference>
<sequence>MNGFRCLRTTTPLLWKYQRQVLRCPLLTRRTPLSINRNGMTTSMLDVAKERIVWVDLEMTGLHIETDKIIEIACVITDSQLNIIAEIPPFVIHQPDNVLDGMNEWCQVHHGKSGLTEAVRKSNTTLQSAEEKLLAFLTQHVPKQKCPLAGNSIYMDKMFLQKYMPKFTEFLHYRIIDVSSVKELCRRWYKDEFKNSPEKSLSHRGQEDIKESIKELQYYKMKIFK</sequence>
<evidence type="ECO:0000256" key="2">
    <source>
        <dbReference type="ARBA" id="ARBA00022722"/>
    </source>
</evidence>
<reference evidence="7" key="1">
    <citation type="submission" date="2025-08" db="UniProtKB">
        <authorList>
            <consortium name="RefSeq"/>
        </authorList>
    </citation>
    <scope>IDENTIFICATION</scope>
</reference>
<keyword evidence="6" id="KW-1185">Reference proteome</keyword>
<dbReference type="SMART" id="SM00479">
    <property type="entry name" value="EXOIII"/>
    <property type="match status" value="1"/>
</dbReference>
<dbReference type="FunFam" id="3.30.420.10:FF:000003">
    <property type="entry name" value="Oligoribonuclease"/>
    <property type="match status" value="1"/>
</dbReference>
<dbReference type="Gene3D" id="3.30.420.10">
    <property type="entry name" value="Ribonuclease H-like superfamily/Ribonuclease H"/>
    <property type="match status" value="1"/>
</dbReference>
<evidence type="ECO:0000313" key="6">
    <source>
        <dbReference type="Proteomes" id="UP000515154"/>
    </source>
</evidence>
<dbReference type="RefSeq" id="XP_029658306.1">
    <property type="nucleotide sequence ID" value="XM_029802446.2"/>
</dbReference>
<keyword evidence="4" id="KW-0269">Exonuclease</keyword>
<evidence type="ECO:0000313" key="7">
    <source>
        <dbReference type="RefSeq" id="XP_029658306.1"/>
    </source>
</evidence>
<name>A0A6P7UBL4_9MOLL</name>
<dbReference type="InterPro" id="IPR022894">
    <property type="entry name" value="Oligoribonuclease"/>
</dbReference>
<evidence type="ECO:0000256" key="3">
    <source>
        <dbReference type="ARBA" id="ARBA00022801"/>
    </source>
</evidence>
<dbReference type="InterPro" id="IPR012337">
    <property type="entry name" value="RNaseH-like_sf"/>
</dbReference>
<dbReference type="KEGG" id="osn:115232525"/>
<gene>
    <name evidence="7" type="primary">LOC115232525</name>
</gene>
<dbReference type="SUPFAM" id="SSF53098">
    <property type="entry name" value="Ribonuclease H-like"/>
    <property type="match status" value="1"/>
</dbReference>
<dbReference type="Proteomes" id="UP000515154">
    <property type="component" value="Linkage group LG2"/>
</dbReference>
<keyword evidence="2" id="KW-0540">Nuclease</keyword>
<dbReference type="NCBIfam" id="NF003765">
    <property type="entry name" value="PRK05359.1"/>
    <property type="match status" value="1"/>
</dbReference>
<dbReference type="InterPro" id="IPR013520">
    <property type="entry name" value="Ribonucl_H"/>
</dbReference>
<dbReference type="AlphaFoldDB" id="A0A6P7UBL4"/>
<evidence type="ECO:0000256" key="1">
    <source>
        <dbReference type="ARBA" id="ARBA00009921"/>
    </source>
</evidence>
<dbReference type="GO" id="GO:0005739">
    <property type="term" value="C:mitochondrion"/>
    <property type="evidence" value="ECO:0007669"/>
    <property type="project" value="TreeGrafter"/>
</dbReference>
<accession>A0A6P7UBL4</accession>
<proteinExistence type="inferred from homology"/>
<dbReference type="Pfam" id="PF00929">
    <property type="entry name" value="RNase_T"/>
    <property type="match status" value="1"/>
</dbReference>
<organism evidence="6 7">
    <name type="scientific">Octopus sinensis</name>
    <name type="common">East Asian common octopus</name>
    <dbReference type="NCBI Taxonomy" id="2607531"/>
    <lineage>
        <taxon>Eukaryota</taxon>
        <taxon>Metazoa</taxon>
        <taxon>Spiralia</taxon>
        <taxon>Lophotrochozoa</taxon>
        <taxon>Mollusca</taxon>
        <taxon>Cephalopoda</taxon>
        <taxon>Coleoidea</taxon>
        <taxon>Octopodiformes</taxon>
        <taxon>Octopoda</taxon>
        <taxon>Incirrata</taxon>
        <taxon>Octopodidae</taxon>
        <taxon>Octopus</taxon>
    </lineage>
</organism>
<keyword evidence="3" id="KW-0378">Hydrolase</keyword>
<dbReference type="PANTHER" id="PTHR11046">
    <property type="entry name" value="OLIGORIBONUCLEASE, MITOCHONDRIAL"/>
    <property type="match status" value="1"/>
</dbReference>
<dbReference type="GO" id="GO:0000175">
    <property type="term" value="F:3'-5'-RNA exonuclease activity"/>
    <property type="evidence" value="ECO:0007669"/>
    <property type="project" value="InterPro"/>
</dbReference>
<evidence type="ECO:0000256" key="4">
    <source>
        <dbReference type="ARBA" id="ARBA00022839"/>
    </source>
</evidence>